<reference evidence="2" key="1">
    <citation type="journal article" date="2020" name="Stud. Mycol.">
        <title>101 Dothideomycetes genomes: a test case for predicting lifestyles and emergence of pathogens.</title>
        <authorList>
            <person name="Haridas S."/>
            <person name="Albert R."/>
            <person name="Binder M."/>
            <person name="Bloem J."/>
            <person name="Labutti K."/>
            <person name="Salamov A."/>
            <person name="Andreopoulos B."/>
            <person name="Baker S."/>
            <person name="Barry K."/>
            <person name="Bills G."/>
            <person name="Bluhm B."/>
            <person name="Cannon C."/>
            <person name="Castanera R."/>
            <person name="Culley D."/>
            <person name="Daum C."/>
            <person name="Ezra D."/>
            <person name="Gonzalez J."/>
            <person name="Henrissat B."/>
            <person name="Kuo A."/>
            <person name="Liang C."/>
            <person name="Lipzen A."/>
            <person name="Lutzoni F."/>
            <person name="Magnuson J."/>
            <person name="Mondo S."/>
            <person name="Nolan M."/>
            <person name="Ohm R."/>
            <person name="Pangilinan J."/>
            <person name="Park H.-J."/>
            <person name="Ramirez L."/>
            <person name="Alfaro M."/>
            <person name="Sun H."/>
            <person name="Tritt A."/>
            <person name="Yoshinaga Y."/>
            <person name="Zwiers L.-H."/>
            <person name="Turgeon B."/>
            <person name="Goodwin S."/>
            <person name="Spatafora J."/>
            <person name="Crous P."/>
            <person name="Grigoriev I."/>
        </authorList>
    </citation>
    <scope>NUCLEOTIDE SEQUENCE</scope>
    <source>
        <strain evidence="2">CBS 207.26</strain>
    </source>
</reference>
<organism evidence="2 3">
    <name type="scientific">Zopfia rhizophila CBS 207.26</name>
    <dbReference type="NCBI Taxonomy" id="1314779"/>
    <lineage>
        <taxon>Eukaryota</taxon>
        <taxon>Fungi</taxon>
        <taxon>Dikarya</taxon>
        <taxon>Ascomycota</taxon>
        <taxon>Pezizomycotina</taxon>
        <taxon>Dothideomycetes</taxon>
        <taxon>Dothideomycetes incertae sedis</taxon>
        <taxon>Zopfiaceae</taxon>
        <taxon>Zopfia</taxon>
    </lineage>
</organism>
<proteinExistence type="predicted"/>
<feature type="compositionally biased region" description="Basic and acidic residues" evidence="1">
    <location>
        <begin position="140"/>
        <end position="149"/>
    </location>
</feature>
<dbReference type="Proteomes" id="UP000800200">
    <property type="component" value="Unassembled WGS sequence"/>
</dbReference>
<gene>
    <name evidence="2" type="ORF">K469DRAFT_752622</name>
</gene>
<evidence type="ECO:0000313" key="2">
    <source>
        <dbReference type="EMBL" id="KAF2181744.1"/>
    </source>
</evidence>
<feature type="compositionally biased region" description="Acidic residues" evidence="1">
    <location>
        <begin position="110"/>
        <end position="120"/>
    </location>
</feature>
<evidence type="ECO:0000256" key="1">
    <source>
        <dbReference type="SAM" id="MobiDB-lite"/>
    </source>
</evidence>
<evidence type="ECO:0000313" key="3">
    <source>
        <dbReference type="Proteomes" id="UP000800200"/>
    </source>
</evidence>
<dbReference type="OrthoDB" id="5418867at2759"/>
<name>A0A6A6DQ77_9PEZI</name>
<feature type="compositionally biased region" description="Basic residues" evidence="1">
    <location>
        <begin position="94"/>
        <end position="105"/>
    </location>
</feature>
<sequence>MVAWTPERDAVLLSSVFEFVEVRFSKELLEHCANKVGEAGSGNWDIPVQWKEVKTHIGCTPKAVSHRLKILKAKGNANAVGGGTPSKTTPAKSTPKKNARGRGRSKAVEGDENPTDDDEPSPTKKRGRKVKKEGEEEEPELKKVKREPSNEFEGVLEGGDEGVVLDEV</sequence>
<feature type="compositionally biased region" description="Low complexity" evidence="1">
    <location>
        <begin position="74"/>
        <end position="93"/>
    </location>
</feature>
<protein>
    <submittedName>
        <fullName evidence="2">Uncharacterized protein</fullName>
    </submittedName>
</protein>
<keyword evidence="3" id="KW-1185">Reference proteome</keyword>
<dbReference type="AlphaFoldDB" id="A0A6A6DQ77"/>
<dbReference type="EMBL" id="ML994651">
    <property type="protein sequence ID" value="KAF2181744.1"/>
    <property type="molecule type" value="Genomic_DNA"/>
</dbReference>
<feature type="region of interest" description="Disordered" evidence="1">
    <location>
        <begin position="74"/>
        <end position="168"/>
    </location>
</feature>
<feature type="compositionally biased region" description="Acidic residues" evidence="1">
    <location>
        <begin position="158"/>
        <end position="168"/>
    </location>
</feature>
<accession>A0A6A6DQ77</accession>